<dbReference type="AlphaFoldDB" id="A0A9I9E4E8"/>
<sequence>MFGLCGLIKLELGEIGPKDGLKFWCLTQSTRFSFSSLSLSLAPVSFFFTHPSAAVTSTPDNNCRRSLIPLVDHFVNIF</sequence>
<dbReference type="EnsemblPlants" id="MELO3C028595.2.1">
    <property type="protein sequence ID" value="MELO3C028595.2.1"/>
    <property type="gene ID" value="MELO3C028595.2"/>
</dbReference>
<dbReference type="Gramene" id="MELO3C028595.2.1">
    <property type="protein sequence ID" value="MELO3C028595.2.1"/>
    <property type="gene ID" value="MELO3C028595.2"/>
</dbReference>
<accession>A0A9I9E4E8</accession>
<reference evidence="1" key="1">
    <citation type="submission" date="2023-03" db="UniProtKB">
        <authorList>
            <consortium name="EnsemblPlants"/>
        </authorList>
    </citation>
    <scope>IDENTIFICATION</scope>
</reference>
<organism evidence="1">
    <name type="scientific">Cucumis melo</name>
    <name type="common">Muskmelon</name>
    <dbReference type="NCBI Taxonomy" id="3656"/>
    <lineage>
        <taxon>Eukaryota</taxon>
        <taxon>Viridiplantae</taxon>
        <taxon>Streptophyta</taxon>
        <taxon>Embryophyta</taxon>
        <taxon>Tracheophyta</taxon>
        <taxon>Spermatophyta</taxon>
        <taxon>Magnoliopsida</taxon>
        <taxon>eudicotyledons</taxon>
        <taxon>Gunneridae</taxon>
        <taxon>Pentapetalae</taxon>
        <taxon>rosids</taxon>
        <taxon>fabids</taxon>
        <taxon>Cucurbitales</taxon>
        <taxon>Cucurbitaceae</taxon>
        <taxon>Benincaseae</taxon>
        <taxon>Cucumis</taxon>
    </lineage>
</organism>
<name>A0A9I9E4E8_CUCME</name>
<protein>
    <submittedName>
        <fullName evidence="1">Uncharacterized protein</fullName>
    </submittedName>
</protein>
<proteinExistence type="predicted"/>
<evidence type="ECO:0000313" key="1">
    <source>
        <dbReference type="EnsemblPlants" id="MELO3C028595.2.1"/>
    </source>
</evidence>